<dbReference type="AlphaFoldDB" id="A0A918GPT7"/>
<dbReference type="CDD" id="cd00190">
    <property type="entry name" value="Tryp_SPc"/>
    <property type="match status" value="1"/>
</dbReference>
<evidence type="ECO:0000256" key="2">
    <source>
        <dbReference type="ARBA" id="ARBA00022670"/>
    </source>
</evidence>
<keyword evidence="4 6" id="KW-0720">Serine protease</keyword>
<dbReference type="PANTHER" id="PTHR24276">
    <property type="entry name" value="POLYSERASE-RELATED"/>
    <property type="match status" value="1"/>
</dbReference>
<dbReference type="PROSITE" id="PS50240">
    <property type="entry name" value="TRYPSIN_DOM"/>
    <property type="match status" value="1"/>
</dbReference>
<keyword evidence="7" id="KW-0732">Signal</keyword>
<dbReference type="InterPro" id="IPR001254">
    <property type="entry name" value="Trypsin_dom"/>
</dbReference>
<feature type="chain" id="PRO_5037632827" evidence="7">
    <location>
        <begin position="23"/>
        <end position="252"/>
    </location>
</feature>
<keyword evidence="2 6" id="KW-0645">Protease</keyword>
<organism evidence="9 10">
    <name type="scientific">Actinokineospora fastidiosa</name>
    <dbReference type="NCBI Taxonomy" id="1816"/>
    <lineage>
        <taxon>Bacteria</taxon>
        <taxon>Bacillati</taxon>
        <taxon>Actinomycetota</taxon>
        <taxon>Actinomycetes</taxon>
        <taxon>Pseudonocardiales</taxon>
        <taxon>Pseudonocardiaceae</taxon>
        <taxon>Actinokineospora</taxon>
    </lineage>
</organism>
<keyword evidence="3 6" id="KW-0378">Hydrolase</keyword>
<evidence type="ECO:0000256" key="5">
    <source>
        <dbReference type="ARBA" id="ARBA00023157"/>
    </source>
</evidence>
<keyword evidence="10" id="KW-1185">Reference proteome</keyword>
<evidence type="ECO:0000313" key="9">
    <source>
        <dbReference type="EMBL" id="GGS51839.1"/>
    </source>
</evidence>
<dbReference type="SMART" id="SM00020">
    <property type="entry name" value="Tryp_SPc"/>
    <property type="match status" value="1"/>
</dbReference>
<protein>
    <submittedName>
        <fullName evidence="9">Serine protease</fullName>
    </submittedName>
</protein>
<evidence type="ECO:0000259" key="8">
    <source>
        <dbReference type="PROSITE" id="PS50240"/>
    </source>
</evidence>
<dbReference type="PRINTS" id="PR00722">
    <property type="entry name" value="CHYMOTRYPSIN"/>
</dbReference>
<dbReference type="RefSeq" id="WP_189213378.1">
    <property type="nucleotide sequence ID" value="NZ_BMRB01000006.1"/>
</dbReference>
<dbReference type="InterPro" id="IPR043504">
    <property type="entry name" value="Peptidase_S1_PA_chymotrypsin"/>
</dbReference>
<name>A0A918GPT7_9PSEU</name>
<evidence type="ECO:0000256" key="7">
    <source>
        <dbReference type="SAM" id="SignalP"/>
    </source>
</evidence>
<accession>A0A918GPT7</accession>
<dbReference type="FunFam" id="2.40.10.10:FF:000077">
    <property type="entry name" value="Predicted protein"/>
    <property type="match status" value="1"/>
</dbReference>
<evidence type="ECO:0000256" key="4">
    <source>
        <dbReference type="ARBA" id="ARBA00022825"/>
    </source>
</evidence>
<dbReference type="InterPro" id="IPR033116">
    <property type="entry name" value="TRYPSIN_SER"/>
</dbReference>
<evidence type="ECO:0000256" key="3">
    <source>
        <dbReference type="ARBA" id="ARBA00022801"/>
    </source>
</evidence>
<sequence>MRRFWVALLTSALALVAPAAAADERIVGGEEVPIEDVPWTVSLQSDGEHRCGAVIVTETAVLTAAHCTIDVRPAQLTVRAGSSLHAEGGHVLAVAEVAEHPRYDVEANDFDVAIVRLSEPLPLGTAGVEAVEVATQTPSPMTPALVVGWGAISEFGDSPDHLRGVEVPIVDEATCQDSYGEEAISSRMLCAGLPEGGKDSCQGDSGGPLTAHATLVGLVSWGHGCARPRFYGIYTNIAHPGIRAWITEETGV</sequence>
<dbReference type="Proteomes" id="UP000660680">
    <property type="component" value="Unassembled WGS sequence"/>
</dbReference>
<dbReference type="InterPro" id="IPR009003">
    <property type="entry name" value="Peptidase_S1_PA"/>
</dbReference>
<dbReference type="InterPro" id="IPR050430">
    <property type="entry name" value="Peptidase_S1"/>
</dbReference>
<dbReference type="InterPro" id="IPR001314">
    <property type="entry name" value="Peptidase_S1A"/>
</dbReference>
<reference evidence="9" key="2">
    <citation type="submission" date="2020-09" db="EMBL/GenBank/DDBJ databases">
        <authorList>
            <person name="Sun Q."/>
            <person name="Ohkuma M."/>
        </authorList>
    </citation>
    <scope>NUCLEOTIDE SEQUENCE</scope>
    <source>
        <strain evidence="9">JCM 3276</strain>
    </source>
</reference>
<reference evidence="9" key="1">
    <citation type="journal article" date="2014" name="Int. J. Syst. Evol. Microbiol.">
        <title>Complete genome sequence of Corynebacterium casei LMG S-19264T (=DSM 44701T), isolated from a smear-ripened cheese.</title>
        <authorList>
            <consortium name="US DOE Joint Genome Institute (JGI-PGF)"/>
            <person name="Walter F."/>
            <person name="Albersmeier A."/>
            <person name="Kalinowski J."/>
            <person name="Ruckert C."/>
        </authorList>
    </citation>
    <scope>NUCLEOTIDE SEQUENCE</scope>
    <source>
        <strain evidence="9">JCM 3276</strain>
    </source>
</reference>
<keyword evidence="5" id="KW-1015">Disulfide bond</keyword>
<comment type="similarity">
    <text evidence="1">Belongs to the peptidase S1 family.</text>
</comment>
<feature type="domain" description="Peptidase S1" evidence="8">
    <location>
        <begin position="26"/>
        <end position="251"/>
    </location>
</feature>
<dbReference type="EMBL" id="BMRB01000006">
    <property type="protein sequence ID" value="GGS51839.1"/>
    <property type="molecule type" value="Genomic_DNA"/>
</dbReference>
<dbReference type="PANTHER" id="PTHR24276:SF91">
    <property type="entry name" value="AT26814P-RELATED"/>
    <property type="match status" value="1"/>
</dbReference>
<dbReference type="PROSITE" id="PS00135">
    <property type="entry name" value="TRYPSIN_SER"/>
    <property type="match status" value="1"/>
</dbReference>
<gene>
    <name evidence="9" type="ORF">GCM10010171_53620</name>
</gene>
<evidence type="ECO:0000256" key="6">
    <source>
        <dbReference type="RuleBase" id="RU363034"/>
    </source>
</evidence>
<dbReference type="PROSITE" id="PS00134">
    <property type="entry name" value="TRYPSIN_HIS"/>
    <property type="match status" value="1"/>
</dbReference>
<feature type="signal peptide" evidence="7">
    <location>
        <begin position="1"/>
        <end position="22"/>
    </location>
</feature>
<proteinExistence type="inferred from homology"/>
<dbReference type="InterPro" id="IPR018114">
    <property type="entry name" value="TRYPSIN_HIS"/>
</dbReference>
<evidence type="ECO:0000256" key="1">
    <source>
        <dbReference type="ARBA" id="ARBA00007664"/>
    </source>
</evidence>
<dbReference type="GO" id="GO:0004252">
    <property type="term" value="F:serine-type endopeptidase activity"/>
    <property type="evidence" value="ECO:0007669"/>
    <property type="project" value="InterPro"/>
</dbReference>
<comment type="caution">
    <text evidence="9">The sequence shown here is derived from an EMBL/GenBank/DDBJ whole genome shotgun (WGS) entry which is preliminary data.</text>
</comment>
<dbReference type="Gene3D" id="2.40.10.10">
    <property type="entry name" value="Trypsin-like serine proteases"/>
    <property type="match status" value="2"/>
</dbReference>
<evidence type="ECO:0000313" key="10">
    <source>
        <dbReference type="Proteomes" id="UP000660680"/>
    </source>
</evidence>
<dbReference type="Pfam" id="PF00089">
    <property type="entry name" value="Trypsin"/>
    <property type="match status" value="1"/>
</dbReference>
<dbReference type="SUPFAM" id="SSF50494">
    <property type="entry name" value="Trypsin-like serine proteases"/>
    <property type="match status" value="1"/>
</dbReference>
<dbReference type="GO" id="GO:0006508">
    <property type="term" value="P:proteolysis"/>
    <property type="evidence" value="ECO:0007669"/>
    <property type="project" value="UniProtKB-KW"/>
</dbReference>